<evidence type="ECO:0000256" key="4">
    <source>
        <dbReference type="ARBA" id="ARBA00022525"/>
    </source>
</evidence>
<dbReference type="PROSITE" id="PS51406">
    <property type="entry name" value="FIBRINOGEN_C_2"/>
    <property type="match status" value="1"/>
</dbReference>
<dbReference type="InterPro" id="IPR008160">
    <property type="entry name" value="Collagen"/>
</dbReference>
<comment type="subcellular location">
    <subcellularLocation>
        <location evidence="2">Secreted</location>
    </subcellularLocation>
</comment>
<dbReference type="SMART" id="SM00186">
    <property type="entry name" value="FBG"/>
    <property type="match status" value="1"/>
</dbReference>
<evidence type="ECO:0000256" key="8">
    <source>
        <dbReference type="ARBA" id="ARBA00023220"/>
    </source>
</evidence>
<evidence type="ECO:0000256" key="7">
    <source>
        <dbReference type="ARBA" id="ARBA00023157"/>
    </source>
</evidence>
<feature type="non-terminal residue" evidence="13">
    <location>
        <position position="1"/>
    </location>
</feature>
<evidence type="ECO:0000313" key="14">
    <source>
        <dbReference type="Proteomes" id="UP000826234"/>
    </source>
</evidence>
<keyword evidence="8" id="KW-1216">Complement system impairing toxin</keyword>
<evidence type="ECO:0000256" key="2">
    <source>
        <dbReference type="ARBA" id="ARBA00004613"/>
    </source>
</evidence>
<keyword evidence="14" id="KW-1185">Reference proteome</keyword>
<dbReference type="Proteomes" id="UP000826234">
    <property type="component" value="Unassembled WGS sequence"/>
</dbReference>
<dbReference type="InterPro" id="IPR014716">
    <property type="entry name" value="Fibrinogen_a/b/g_C_1"/>
</dbReference>
<gene>
    <name evidence="13" type="ORF">JD844_005465</name>
</gene>
<keyword evidence="6" id="KW-0732">Signal</keyword>
<feature type="region of interest" description="Disordered" evidence="11">
    <location>
        <begin position="73"/>
        <end position="106"/>
    </location>
</feature>
<dbReference type="CDD" id="cd00087">
    <property type="entry name" value="FReD"/>
    <property type="match status" value="1"/>
</dbReference>
<evidence type="ECO:0000256" key="1">
    <source>
        <dbReference type="ARBA" id="ARBA00003654"/>
    </source>
</evidence>
<evidence type="ECO:0000256" key="9">
    <source>
        <dbReference type="ARBA" id="ARBA00023240"/>
    </source>
</evidence>
<dbReference type="PROSITE" id="PS00514">
    <property type="entry name" value="FIBRINOGEN_C_1"/>
    <property type="match status" value="1"/>
</dbReference>
<evidence type="ECO:0000256" key="5">
    <source>
        <dbReference type="ARBA" id="ARBA00022656"/>
    </source>
</evidence>
<keyword evidence="10" id="KW-0379">Hydroxylation</keyword>
<dbReference type="NCBIfam" id="NF040941">
    <property type="entry name" value="GGGWT_bact"/>
    <property type="match status" value="1"/>
</dbReference>
<comment type="function">
    <text evidence="1">Initiates complement activation and/or interferes in platelet aggregation and/or blood coagulation.</text>
</comment>
<feature type="domain" description="Fibrinogen C-terminal" evidence="12">
    <location>
        <begin position="111"/>
        <end position="349"/>
    </location>
</feature>
<evidence type="ECO:0000313" key="13">
    <source>
        <dbReference type="EMBL" id="KAH0631229.1"/>
    </source>
</evidence>
<comment type="caution">
    <text evidence="13">The sequence shown here is derived from an EMBL/GenBank/DDBJ whole genome shotgun (WGS) entry which is preliminary data.</text>
</comment>
<protein>
    <recommendedName>
        <fullName evidence="12">Fibrinogen C-terminal domain-containing protein</fullName>
    </recommendedName>
</protein>
<evidence type="ECO:0000256" key="10">
    <source>
        <dbReference type="ARBA" id="ARBA00023278"/>
    </source>
</evidence>
<keyword evidence="4" id="KW-0964">Secreted</keyword>
<dbReference type="Pfam" id="PF00147">
    <property type="entry name" value="Fibrinogen_C"/>
    <property type="match status" value="1"/>
</dbReference>
<accession>A0ABQ7TN36</accession>
<dbReference type="Gene3D" id="4.10.530.10">
    <property type="entry name" value="Gamma-fibrinogen Carboxyl Terminal Fragment, domain 2"/>
    <property type="match status" value="1"/>
</dbReference>
<evidence type="ECO:0000256" key="6">
    <source>
        <dbReference type="ARBA" id="ARBA00022729"/>
    </source>
</evidence>
<evidence type="ECO:0000256" key="3">
    <source>
        <dbReference type="ARBA" id="ARBA00006932"/>
    </source>
</evidence>
<keyword evidence="7" id="KW-1015">Disulfide bond</keyword>
<sequence length="349" mass="39087">ELGKEKESCVVEKDKEEMELDILQVTFAALLCFSGWMEATDVHNTCPEVNIVGLSGNEKLAILRGCPGFPGTAGSPGEKGAQGLQGIRGDMGPPGKQGPMGEKGEPPDHLSLCRNGPRNCKELLSKGEFLSGWHTIYLSDCQPLRVFCDMDTDGGGWLVSNNFKVFQRRLDGSVDFYRTWNMYKQGFGNQLSEFWLGNENIHLLTREGKGNQHFYLGEFRHRKAWEHQLRVDLVDFDDHKTFAHYQSFQLKGEDENYQLVLGPFLAGSAGDSLSFHNGNPFSTYDKDNDSGTQNCAVTVHGAWWYLNCYRSNLNGGYPIGDRKGQRYGIDWASGKGVGISYKKTEMKIR</sequence>
<dbReference type="InterPro" id="IPR002181">
    <property type="entry name" value="Fibrinogen_a/b/g_C_dom"/>
</dbReference>
<dbReference type="Pfam" id="PF01391">
    <property type="entry name" value="Collagen"/>
    <property type="match status" value="1"/>
</dbReference>
<keyword evidence="9" id="KW-1199">Hemostasis impairing toxin</keyword>
<dbReference type="SUPFAM" id="SSF56496">
    <property type="entry name" value="Fibrinogen C-terminal domain-like"/>
    <property type="match status" value="1"/>
</dbReference>
<dbReference type="InterPro" id="IPR020837">
    <property type="entry name" value="Fibrinogen_CS"/>
</dbReference>
<dbReference type="PANTHER" id="PTHR19143">
    <property type="entry name" value="FIBRINOGEN/TENASCIN/ANGIOPOEITIN"/>
    <property type="match status" value="1"/>
</dbReference>
<comment type="similarity">
    <text evidence="3">Belongs to the ficolin lectin family. Veficolin subfamily.</text>
</comment>
<organism evidence="13 14">
    <name type="scientific">Phrynosoma platyrhinos</name>
    <name type="common">Desert horned lizard</name>
    <dbReference type="NCBI Taxonomy" id="52577"/>
    <lineage>
        <taxon>Eukaryota</taxon>
        <taxon>Metazoa</taxon>
        <taxon>Chordata</taxon>
        <taxon>Craniata</taxon>
        <taxon>Vertebrata</taxon>
        <taxon>Euteleostomi</taxon>
        <taxon>Lepidosauria</taxon>
        <taxon>Squamata</taxon>
        <taxon>Bifurcata</taxon>
        <taxon>Unidentata</taxon>
        <taxon>Episquamata</taxon>
        <taxon>Toxicofera</taxon>
        <taxon>Iguania</taxon>
        <taxon>Phrynosomatidae</taxon>
        <taxon>Phrynosomatinae</taxon>
        <taxon>Phrynosoma</taxon>
    </lineage>
</organism>
<name>A0ABQ7TN36_PHRPL</name>
<dbReference type="PANTHER" id="PTHR19143:SF415">
    <property type="entry name" value="FICOLIN-3"/>
    <property type="match status" value="1"/>
</dbReference>
<dbReference type="InterPro" id="IPR036056">
    <property type="entry name" value="Fibrinogen-like_C"/>
</dbReference>
<keyword evidence="5" id="KW-0800">Toxin</keyword>
<reference evidence="13 14" key="1">
    <citation type="journal article" date="2022" name="Gigascience">
        <title>A chromosome-level genome assembly and annotation of the desert horned lizard, Phrynosoma platyrhinos, provides insight into chromosomal rearrangements among reptiles.</title>
        <authorList>
            <person name="Koochekian N."/>
            <person name="Ascanio A."/>
            <person name="Farleigh K."/>
            <person name="Card D.C."/>
            <person name="Schield D.R."/>
            <person name="Castoe T.A."/>
            <person name="Jezkova T."/>
        </authorList>
    </citation>
    <scope>NUCLEOTIDE SEQUENCE [LARGE SCALE GENOMIC DNA]</scope>
    <source>
        <strain evidence="13">NK-2021</strain>
    </source>
</reference>
<dbReference type="Gene3D" id="3.90.215.10">
    <property type="entry name" value="Gamma Fibrinogen, chain A, domain 1"/>
    <property type="match status" value="1"/>
</dbReference>
<evidence type="ECO:0000256" key="11">
    <source>
        <dbReference type="SAM" id="MobiDB-lite"/>
    </source>
</evidence>
<dbReference type="EMBL" id="JAIPUX010000035">
    <property type="protein sequence ID" value="KAH0631229.1"/>
    <property type="molecule type" value="Genomic_DNA"/>
</dbReference>
<dbReference type="InterPro" id="IPR050373">
    <property type="entry name" value="Fibrinogen_C-term_domain"/>
</dbReference>
<proteinExistence type="inferred from homology"/>
<evidence type="ECO:0000259" key="12">
    <source>
        <dbReference type="PROSITE" id="PS51406"/>
    </source>
</evidence>